<dbReference type="Proteomes" id="UP001054945">
    <property type="component" value="Unassembled WGS sequence"/>
</dbReference>
<name>A0AAV4XFQ5_CAEEX</name>
<comment type="caution">
    <text evidence="1">The sequence shown here is derived from an EMBL/GenBank/DDBJ whole genome shotgun (WGS) entry which is preliminary data.</text>
</comment>
<dbReference type="AlphaFoldDB" id="A0AAV4XFQ5"/>
<reference evidence="1 2" key="1">
    <citation type="submission" date="2021-06" db="EMBL/GenBank/DDBJ databases">
        <title>Caerostris extrusa draft genome.</title>
        <authorList>
            <person name="Kono N."/>
            <person name="Arakawa K."/>
        </authorList>
    </citation>
    <scope>NUCLEOTIDE SEQUENCE [LARGE SCALE GENOMIC DNA]</scope>
</reference>
<keyword evidence="2" id="KW-1185">Reference proteome</keyword>
<accession>A0AAV4XFQ5</accession>
<organism evidence="1 2">
    <name type="scientific">Caerostris extrusa</name>
    <name type="common">Bark spider</name>
    <name type="synonym">Caerostris bankana</name>
    <dbReference type="NCBI Taxonomy" id="172846"/>
    <lineage>
        <taxon>Eukaryota</taxon>
        <taxon>Metazoa</taxon>
        <taxon>Ecdysozoa</taxon>
        <taxon>Arthropoda</taxon>
        <taxon>Chelicerata</taxon>
        <taxon>Arachnida</taxon>
        <taxon>Araneae</taxon>
        <taxon>Araneomorphae</taxon>
        <taxon>Entelegynae</taxon>
        <taxon>Araneoidea</taxon>
        <taxon>Araneidae</taxon>
        <taxon>Caerostris</taxon>
    </lineage>
</organism>
<evidence type="ECO:0000313" key="1">
    <source>
        <dbReference type="EMBL" id="GIY93444.1"/>
    </source>
</evidence>
<dbReference type="EMBL" id="BPLR01000267">
    <property type="protein sequence ID" value="GIY93444.1"/>
    <property type="molecule type" value="Genomic_DNA"/>
</dbReference>
<protein>
    <submittedName>
        <fullName evidence="1">Uncharacterized protein</fullName>
    </submittedName>
</protein>
<evidence type="ECO:0000313" key="2">
    <source>
        <dbReference type="Proteomes" id="UP001054945"/>
    </source>
</evidence>
<proteinExistence type="predicted"/>
<sequence>RGRLLYLSLEMPKFKSRGKATQFEIKIIETRPRFVELEPHLHLQKWKCNGPSMDHH</sequence>
<gene>
    <name evidence="1" type="ORF">CEXT_12851</name>
</gene>
<feature type="non-terminal residue" evidence="1">
    <location>
        <position position="1"/>
    </location>
</feature>